<dbReference type="RefSeq" id="XP_001010716.3">
    <property type="nucleotide sequence ID" value="XM_001010716.3"/>
</dbReference>
<dbReference type="AlphaFoldDB" id="Q22Z50"/>
<proteinExistence type="predicted"/>
<dbReference type="InParanoid" id="Q22Z50"/>
<evidence type="ECO:0000256" key="2">
    <source>
        <dbReference type="SAM" id="MobiDB-lite"/>
    </source>
</evidence>
<accession>Q22Z50</accession>
<reference evidence="4" key="1">
    <citation type="journal article" date="2006" name="PLoS Biol.">
        <title>Macronuclear genome sequence of the ciliate Tetrahymena thermophila, a model eukaryote.</title>
        <authorList>
            <person name="Eisen J.A."/>
            <person name="Coyne R.S."/>
            <person name="Wu M."/>
            <person name="Wu D."/>
            <person name="Thiagarajan M."/>
            <person name="Wortman J.R."/>
            <person name="Badger J.H."/>
            <person name="Ren Q."/>
            <person name="Amedeo P."/>
            <person name="Jones K.M."/>
            <person name="Tallon L.J."/>
            <person name="Delcher A.L."/>
            <person name="Salzberg S.L."/>
            <person name="Silva J.C."/>
            <person name="Haas B.J."/>
            <person name="Majoros W.H."/>
            <person name="Farzad M."/>
            <person name="Carlton J.M."/>
            <person name="Smith R.K. Jr."/>
            <person name="Garg J."/>
            <person name="Pearlman R.E."/>
            <person name="Karrer K.M."/>
            <person name="Sun L."/>
            <person name="Manning G."/>
            <person name="Elde N.C."/>
            <person name="Turkewitz A.P."/>
            <person name="Asai D.J."/>
            <person name="Wilkes D.E."/>
            <person name="Wang Y."/>
            <person name="Cai H."/>
            <person name="Collins K."/>
            <person name="Stewart B.A."/>
            <person name="Lee S.R."/>
            <person name="Wilamowska K."/>
            <person name="Weinberg Z."/>
            <person name="Ruzzo W.L."/>
            <person name="Wloga D."/>
            <person name="Gaertig J."/>
            <person name="Frankel J."/>
            <person name="Tsao C.-C."/>
            <person name="Gorovsky M.A."/>
            <person name="Keeling P.J."/>
            <person name="Waller R.F."/>
            <person name="Patron N.J."/>
            <person name="Cherry J.M."/>
            <person name="Stover N.A."/>
            <person name="Krieger C.J."/>
            <person name="del Toro C."/>
            <person name="Ryder H.F."/>
            <person name="Williamson S.C."/>
            <person name="Barbeau R.A."/>
            <person name="Hamilton E.P."/>
            <person name="Orias E."/>
        </authorList>
    </citation>
    <scope>NUCLEOTIDE SEQUENCE [LARGE SCALE GENOMIC DNA]</scope>
    <source>
        <strain evidence="4">SB210</strain>
    </source>
</reference>
<evidence type="ECO:0000313" key="3">
    <source>
        <dbReference type="EMBL" id="EAR90471.3"/>
    </source>
</evidence>
<dbReference type="Proteomes" id="UP000009168">
    <property type="component" value="Unassembled WGS sequence"/>
</dbReference>
<feature type="region of interest" description="Disordered" evidence="2">
    <location>
        <begin position="1"/>
        <end position="22"/>
    </location>
</feature>
<protein>
    <submittedName>
        <fullName evidence="3">F-actin capping protein alpha subunit containing protein</fullName>
    </submittedName>
</protein>
<feature type="coiled-coil region" evidence="1">
    <location>
        <begin position="168"/>
        <end position="248"/>
    </location>
</feature>
<evidence type="ECO:0000256" key="1">
    <source>
        <dbReference type="SAM" id="Coils"/>
    </source>
</evidence>
<keyword evidence="1" id="KW-0175">Coiled coil</keyword>
<sequence length="469" mass="54983">MQNSLQSPLKQNQFSPVKQSQLKPAEDFNKKLSQILELNLISIKQHAALAKKKFAVDQNSKENIEKQIKKQINENNHLVYNYLQEEDMFVMKYLVMGLYNIFIGYEQKESLFQKFRILNDEPLKLQMQDVIILEKKLQERNKIIEQSKETISLLQQKIDSFDVKIDKARLTISQNKKMENNVSQLESNLQAKEQYIQDIKRQFQLQLEEIKTENKTLQERLNLLHAEKQQLNTNLKNIKKANMDLDLALKKSNLICKQLSEKIEEIDHSHYQFMAKGQTILSSAFNPYDNSVTSTFLPPQVEQSFDPQEFNEKMYQQQIQQQINQLNFEANDVLNSSKIQSIGITTPQNPDSHKIKFQQNQFTQQSPQQLREKTIFTPEKSQSENLNYRYEFIKLAEFLLSISSMVQSSGGNLSIAQFKQILDQKKTEIQPKYIVATSMNDNNLESSQKINKQQQNIQQNQYINQMKLN</sequence>
<organism evidence="3 4">
    <name type="scientific">Tetrahymena thermophila (strain SB210)</name>
    <dbReference type="NCBI Taxonomy" id="312017"/>
    <lineage>
        <taxon>Eukaryota</taxon>
        <taxon>Sar</taxon>
        <taxon>Alveolata</taxon>
        <taxon>Ciliophora</taxon>
        <taxon>Intramacronucleata</taxon>
        <taxon>Oligohymenophorea</taxon>
        <taxon>Hymenostomatida</taxon>
        <taxon>Tetrahymenina</taxon>
        <taxon>Tetrahymenidae</taxon>
        <taxon>Tetrahymena</taxon>
    </lineage>
</organism>
<dbReference type="HOGENOM" id="CLU_348367_0_0_1"/>
<dbReference type="KEGG" id="tet:TTHERM_00113210"/>
<keyword evidence="4" id="KW-1185">Reference proteome</keyword>
<dbReference type="eggNOG" id="KOG0836">
    <property type="taxonomic scope" value="Eukaryota"/>
</dbReference>
<dbReference type="EMBL" id="GG662798">
    <property type="protein sequence ID" value="EAR90471.3"/>
    <property type="molecule type" value="Genomic_DNA"/>
</dbReference>
<gene>
    <name evidence="3" type="ORF">TTHERM_00113210</name>
</gene>
<evidence type="ECO:0000313" key="4">
    <source>
        <dbReference type="Proteomes" id="UP000009168"/>
    </source>
</evidence>
<name>Q22Z50_TETTS</name>
<dbReference type="GeneID" id="7843578"/>